<proteinExistence type="predicted"/>
<keyword evidence="1" id="KW-1185">Reference proteome</keyword>
<name>A0A1I7XV28_HETBA</name>
<protein>
    <submittedName>
        <fullName evidence="2">Uncharacterized protein</fullName>
    </submittedName>
</protein>
<accession>A0A1I7XV28</accession>
<dbReference type="WBParaSite" id="Hba_21671">
    <property type="protein sequence ID" value="Hba_21671"/>
    <property type="gene ID" value="Hba_21671"/>
</dbReference>
<dbReference type="AlphaFoldDB" id="A0A1I7XV28"/>
<evidence type="ECO:0000313" key="2">
    <source>
        <dbReference type="WBParaSite" id="Hba_21671"/>
    </source>
</evidence>
<sequence>MYFSLKYRLACDNVHEFKACSYS</sequence>
<dbReference type="Proteomes" id="UP000095283">
    <property type="component" value="Unplaced"/>
</dbReference>
<organism evidence="1 2">
    <name type="scientific">Heterorhabditis bacteriophora</name>
    <name type="common">Entomopathogenic nematode worm</name>
    <dbReference type="NCBI Taxonomy" id="37862"/>
    <lineage>
        <taxon>Eukaryota</taxon>
        <taxon>Metazoa</taxon>
        <taxon>Ecdysozoa</taxon>
        <taxon>Nematoda</taxon>
        <taxon>Chromadorea</taxon>
        <taxon>Rhabditida</taxon>
        <taxon>Rhabditina</taxon>
        <taxon>Rhabditomorpha</taxon>
        <taxon>Strongyloidea</taxon>
        <taxon>Heterorhabditidae</taxon>
        <taxon>Heterorhabditis</taxon>
    </lineage>
</organism>
<reference evidence="2" key="1">
    <citation type="submission" date="2016-11" db="UniProtKB">
        <authorList>
            <consortium name="WormBaseParasite"/>
        </authorList>
    </citation>
    <scope>IDENTIFICATION</scope>
</reference>
<evidence type="ECO:0000313" key="1">
    <source>
        <dbReference type="Proteomes" id="UP000095283"/>
    </source>
</evidence>